<dbReference type="PANTHER" id="PTHR43759">
    <property type="entry name" value="TREHALOSE TRANSPORT SYSTEM PERMEASE PROTEIN SUGA"/>
    <property type="match status" value="1"/>
</dbReference>
<accession>A0ABN5DJQ9</accession>
<gene>
    <name evidence="7" type="ORF">PhaeoP36_03590</name>
</gene>
<evidence type="ECO:0000256" key="4">
    <source>
        <dbReference type="ARBA" id="ARBA00023136"/>
    </source>
</evidence>
<reference evidence="7 8" key="2">
    <citation type="journal article" date="2017" name="Genome Biol. Evol.">
        <title>Trajectories and Drivers of Genome Evolution in Surface-Associated Marine Phaeobacter.</title>
        <authorList>
            <person name="Freese H.M."/>
            <person name="Sikorski J."/>
            <person name="Bunk B."/>
            <person name="Scheuner C."/>
            <person name="Meier-Kolthoff J.P."/>
            <person name="Sproer C."/>
            <person name="Gram L."/>
            <person name="Overmann J."/>
        </authorList>
    </citation>
    <scope>NUCLEOTIDE SEQUENCE [LARGE SCALE GENOMIC DNA]</scope>
    <source>
        <strain evidence="7 8">P36</strain>
    </source>
</reference>
<dbReference type="InterPro" id="IPR035906">
    <property type="entry name" value="MetI-like_sf"/>
</dbReference>
<geneLocation type="plasmid" evidence="7 8">
    <name>pP36_a</name>
</geneLocation>
<evidence type="ECO:0000256" key="5">
    <source>
        <dbReference type="RuleBase" id="RU363032"/>
    </source>
</evidence>
<reference evidence="7 8" key="3">
    <citation type="journal article" date="2017" name="Int. J. Syst. Evol. Microbiol.">
        <title>Adaptation of Surface-Associated Bacteria to the Open Ocean: A Genomically Distinct Subpopulation of Phaeobacter gallaeciensis Colonizes Pacific Mesozooplankton.</title>
        <authorList>
            <person name="Freese H.M."/>
            <person name="Methner A."/>
            <person name="Overmann J."/>
        </authorList>
    </citation>
    <scope>NUCLEOTIDE SEQUENCE [LARGE SCALE GENOMIC DNA]</scope>
    <source>
        <strain evidence="7 8">P36</strain>
    </source>
</reference>
<comment type="subcellular location">
    <subcellularLocation>
        <location evidence="1 5">Cell membrane</location>
        <topology evidence="1 5">Multi-pass membrane protein</topology>
    </subcellularLocation>
</comment>
<feature type="transmembrane region" description="Helical" evidence="5">
    <location>
        <begin position="303"/>
        <end position="322"/>
    </location>
</feature>
<dbReference type="CDD" id="cd06261">
    <property type="entry name" value="TM_PBP2"/>
    <property type="match status" value="1"/>
</dbReference>
<name>A0ABN5DJQ9_9RHOB</name>
<feature type="transmembrane region" description="Helical" evidence="5">
    <location>
        <begin position="147"/>
        <end position="169"/>
    </location>
</feature>
<dbReference type="InterPro" id="IPR052730">
    <property type="entry name" value="Sugar_ABC_transporter"/>
</dbReference>
<dbReference type="Proteomes" id="UP000218891">
    <property type="component" value="Plasmid pP36_a"/>
</dbReference>
<evidence type="ECO:0000256" key="3">
    <source>
        <dbReference type="ARBA" id="ARBA00022989"/>
    </source>
</evidence>
<dbReference type="EMBL" id="CP010644">
    <property type="protein sequence ID" value="ATG37667.1"/>
    <property type="molecule type" value="Genomic_DNA"/>
</dbReference>
<reference evidence="7 8" key="4">
    <citation type="journal article" date="2018" name="Environ. Microbiol. Rep.">
        <title>Phylogenetic distribution of roseobacticides in the Roseobacter group and their effect on microalgae.</title>
        <authorList>
            <person name="Sonnenschein E.C."/>
            <person name="Phippen C.B."/>
            <person name="Bentzon-Tilia M."/>
            <person name="Rasmussen S.A."/>
            <person name="Nielsen K.F."/>
            <person name="Gram L."/>
        </authorList>
    </citation>
    <scope>NUCLEOTIDE SEQUENCE [LARGE SCALE GENOMIC DNA]</scope>
    <source>
        <strain evidence="7 8">P36</strain>
    </source>
</reference>
<keyword evidence="3 5" id="KW-1133">Transmembrane helix</keyword>
<sequence>MLLLIALPLVAIVYLALYQSFTQTELKEVKTEVPLFGGLTREVTRMVPQSVLDADGNPVKVWQYVGGQNLENAIDVEGLKASVDGAQIETPREFIKALYREISDVDFWSALEFTLLYTFVTTPIILILGFGLALATNRVTLQLRGSVVFVTLLPMIVTPVVSSLAVYWLFIDGGVVVATLEAMGFGKFYFLADQVTIRLVIIAYGVWFAAPFAFIILYAGLQTVPEEPLEAAIIDGATPWQRVRYIVIPYLSPLFAVITLIHVMDSYRVFEPVLVFGSRVFANSVQYLTYYTLVFEENIHKSTAYAVLTVAGVVVLLIPIMIRTYKDQKAKK</sequence>
<reference evidence="7 8" key="1">
    <citation type="journal article" date="2017" name="Front. Microbiol.">
        <title>Phaeobacter piscinae sp. nov., a species of the Roseobacter group and potential aquaculture probiont.</title>
        <authorList>
            <person name="Sonnenschein E.C."/>
            <person name="Phippen C.B.W."/>
            <person name="Nielsen K.F."/>
            <person name="Mateiu R.V."/>
            <person name="Melchiorsen J."/>
            <person name="Gram L."/>
            <person name="Overmann J."/>
            <person name="Freese H.M."/>
        </authorList>
    </citation>
    <scope>NUCLEOTIDE SEQUENCE [LARGE SCALE GENOMIC DNA]</scope>
    <source>
        <strain evidence="7 8">P36</strain>
    </source>
</reference>
<evidence type="ECO:0000313" key="8">
    <source>
        <dbReference type="Proteomes" id="UP000218891"/>
    </source>
</evidence>
<evidence type="ECO:0000259" key="6">
    <source>
        <dbReference type="PROSITE" id="PS50928"/>
    </source>
</evidence>
<evidence type="ECO:0000313" key="7">
    <source>
        <dbReference type="EMBL" id="ATG37667.1"/>
    </source>
</evidence>
<keyword evidence="7" id="KW-0614">Plasmid</keyword>
<feature type="transmembrane region" description="Helical" evidence="5">
    <location>
        <begin position="115"/>
        <end position="135"/>
    </location>
</feature>
<feature type="transmembrane region" description="Helical" evidence="5">
    <location>
        <begin position="199"/>
        <end position="221"/>
    </location>
</feature>
<dbReference type="SUPFAM" id="SSF161098">
    <property type="entry name" value="MetI-like"/>
    <property type="match status" value="1"/>
</dbReference>
<keyword evidence="8" id="KW-1185">Reference proteome</keyword>
<keyword evidence="2 5" id="KW-0812">Transmembrane</keyword>
<feature type="transmembrane region" description="Helical" evidence="5">
    <location>
        <begin position="243"/>
        <end position="261"/>
    </location>
</feature>
<dbReference type="PANTHER" id="PTHR43759:SF1">
    <property type="entry name" value="GLUCOSE IMPORT SYSTEM PERMEASE PROTEIN GLCT"/>
    <property type="match status" value="1"/>
</dbReference>
<evidence type="ECO:0000256" key="2">
    <source>
        <dbReference type="ARBA" id="ARBA00022692"/>
    </source>
</evidence>
<dbReference type="InterPro" id="IPR000515">
    <property type="entry name" value="MetI-like"/>
</dbReference>
<organism evidence="7 8">
    <name type="scientific">Phaeobacter piscinae</name>
    <dbReference type="NCBI Taxonomy" id="1580596"/>
    <lineage>
        <taxon>Bacteria</taxon>
        <taxon>Pseudomonadati</taxon>
        <taxon>Pseudomonadota</taxon>
        <taxon>Alphaproteobacteria</taxon>
        <taxon>Rhodobacterales</taxon>
        <taxon>Roseobacteraceae</taxon>
        <taxon>Phaeobacter</taxon>
    </lineage>
</organism>
<proteinExistence type="inferred from homology"/>
<comment type="similarity">
    <text evidence="5">Belongs to the binding-protein-dependent transport system permease family.</text>
</comment>
<dbReference type="PROSITE" id="PS50928">
    <property type="entry name" value="ABC_TM1"/>
    <property type="match status" value="1"/>
</dbReference>
<dbReference type="Pfam" id="PF00528">
    <property type="entry name" value="BPD_transp_1"/>
    <property type="match status" value="1"/>
</dbReference>
<evidence type="ECO:0000256" key="1">
    <source>
        <dbReference type="ARBA" id="ARBA00004651"/>
    </source>
</evidence>
<protein>
    <submittedName>
        <fullName evidence="7">ABC transporter, permease protein</fullName>
    </submittedName>
</protein>
<dbReference type="Gene3D" id="1.10.3720.10">
    <property type="entry name" value="MetI-like"/>
    <property type="match status" value="1"/>
</dbReference>
<feature type="domain" description="ABC transmembrane type-1" evidence="6">
    <location>
        <begin position="111"/>
        <end position="326"/>
    </location>
</feature>
<keyword evidence="4 5" id="KW-0472">Membrane</keyword>
<keyword evidence="5" id="KW-0813">Transport</keyword>